<dbReference type="Proteomes" id="UP000198967">
    <property type="component" value="Unassembled WGS sequence"/>
</dbReference>
<sequence length="273" mass="28783">MDLPRATRALLDWPVDHVAAAVVRGGAVVATAGDLDREFRLASVTKLLSAYALLVAVEEGAVEWDDPAGPEGATVRHLAAHTSGLAFDSMQVQAKPGTRRIYSNTGFAVLGETVEKASGIPFPEYLAEAVCTPLGMTATELRGPAGHAAYSTATDLARFAAELLEPTLVVPETLAAATSVVFPGLDGVLPGYGSQRPNDWGAGFEIRDGKSPHWTGTTHSPRTFGHFGQAGTFLWVDPELGAAAVVLTDRTFGEWAVQAWTPYNDGLVTALRS</sequence>
<organism evidence="2 3">
    <name type="scientific">Pseudonocardia oroxyli</name>
    <dbReference type="NCBI Taxonomy" id="366584"/>
    <lineage>
        <taxon>Bacteria</taxon>
        <taxon>Bacillati</taxon>
        <taxon>Actinomycetota</taxon>
        <taxon>Actinomycetes</taxon>
        <taxon>Pseudonocardiales</taxon>
        <taxon>Pseudonocardiaceae</taxon>
        <taxon>Pseudonocardia</taxon>
    </lineage>
</organism>
<dbReference type="SUPFAM" id="SSF56601">
    <property type="entry name" value="beta-lactamase/transpeptidase-like"/>
    <property type="match status" value="1"/>
</dbReference>
<dbReference type="AlphaFoldDB" id="A0A1G7RGF2"/>
<dbReference type="InterPro" id="IPR001466">
    <property type="entry name" value="Beta-lactam-related"/>
</dbReference>
<protein>
    <submittedName>
        <fullName evidence="2">CubicO group peptidase, beta-lactamase class C family</fullName>
    </submittedName>
</protein>
<reference evidence="2 3" key="1">
    <citation type="submission" date="2016-10" db="EMBL/GenBank/DDBJ databases">
        <authorList>
            <person name="de Groot N.N."/>
        </authorList>
    </citation>
    <scope>NUCLEOTIDE SEQUENCE [LARGE SCALE GENOMIC DNA]</scope>
    <source>
        <strain evidence="2 3">CGMCC 4.3143</strain>
    </source>
</reference>
<name>A0A1G7RGF2_PSEOR</name>
<evidence type="ECO:0000313" key="3">
    <source>
        <dbReference type="Proteomes" id="UP000198967"/>
    </source>
</evidence>
<dbReference type="PANTHER" id="PTHR43283:SF15">
    <property type="entry name" value="CONSERVED PROTEIN"/>
    <property type="match status" value="1"/>
</dbReference>
<dbReference type="RefSeq" id="WP_093084390.1">
    <property type="nucleotide sequence ID" value="NZ_FNBE01000009.1"/>
</dbReference>
<dbReference type="InterPro" id="IPR012338">
    <property type="entry name" value="Beta-lactam/transpept-like"/>
</dbReference>
<evidence type="ECO:0000313" key="2">
    <source>
        <dbReference type="EMBL" id="SDG09857.1"/>
    </source>
</evidence>
<dbReference type="Pfam" id="PF00144">
    <property type="entry name" value="Beta-lactamase"/>
    <property type="match status" value="1"/>
</dbReference>
<accession>A0A1G7RGF2</accession>
<dbReference type="Gene3D" id="3.40.710.10">
    <property type="entry name" value="DD-peptidase/beta-lactamase superfamily"/>
    <property type="match status" value="1"/>
</dbReference>
<proteinExistence type="predicted"/>
<evidence type="ECO:0000259" key="1">
    <source>
        <dbReference type="Pfam" id="PF00144"/>
    </source>
</evidence>
<dbReference type="EMBL" id="FNBE01000009">
    <property type="protein sequence ID" value="SDG09857.1"/>
    <property type="molecule type" value="Genomic_DNA"/>
</dbReference>
<dbReference type="PANTHER" id="PTHR43283">
    <property type="entry name" value="BETA-LACTAMASE-RELATED"/>
    <property type="match status" value="1"/>
</dbReference>
<keyword evidence="3" id="KW-1185">Reference proteome</keyword>
<dbReference type="STRING" id="366584.SAMN05216377_10918"/>
<dbReference type="OrthoDB" id="3336932at2"/>
<gene>
    <name evidence="2" type="ORF">SAMN05216377_10918</name>
</gene>
<feature type="domain" description="Beta-lactamase-related" evidence="1">
    <location>
        <begin position="18"/>
        <end position="257"/>
    </location>
</feature>
<dbReference type="InterPro" id="IPR050789">
    <property type="entry name" value="Diverse_Enzym_Activities"/>
</dbReference>